<accession>A0A0F9DDT3</accession>
<dbReference type="EMBL" id="LAZR01039863">
    <property type="protein sequence ID" value="KKL15941.1"/>
    <property type="molecule type" value="Genomic_DNA"/>
</dbReference>
<sequence length="20" mass="2194">MPQIFKALASITAWILFVSG</sequence>
<proteinExistence type="predicted"/>
<feature type="non-terminal residue" evidence="1">
    <location>
        <position position="20"/>
    </location>
</feature>
<reference evidence="1" key="1">
    <citation type="journal article" date="2015" name="Nature">
        <title>Complex archaea that bridge the gap between prokaryotes and eukaryotes.</title>
        <authorList>
            <person name="Spang A."/>
            <person name="Saw J.H."/>
            <person name="Jorgensen S.L."/>
            <person name="Zaremba-Niedzwiedzka K."/>
            <person name="Martijn J."/>
            <person name="Lind A.E."/>
            <person name="van Eijk R."/>
            <person name="Schleper C."/>
            <person name="Guy L."/>
            <person name="Ettema T.J."/>
        </authorList>
    </citation>
    <scope>NUCLEOTIDE SEQUENCE</scope>
</reference>
<name>A0A0F9DDT3_9ZZZZ</name>
<evidence type="ECO:0000313" key="1">
    <source>
        <dbReference type="EMBL" id="KKL15941.1"/>
    </source>
</evidence>
<organism evidence="1">
    <name type="scientific">marine sediment metagenome</name>
    <dbReference type="NCBI Taxonomy" id="412755"/>
    <lineage>
        <taxon>unclassified sequences</taxon>
        <taxon>metagenomes</taxon>
        <taxon>ecological metagenomes</taxon>
    </lineage>
</organism>
<dbReference type="AlphaFoldDB" id="A0A0F9DDT3"/>
<comment type="caution">
    <text evidence="1">The sequence shown here is derived from an EMBL/GenBank/DDBJ whole genome shotgun (WGS) entry which is preliminary data.</text>
</comment>
<protein>
    <submittedName>
        <fullName evidence="1">Uncharacterized protein</fullName>
    </submittedName>
</protein>
<gene>
    <name evidence="1" type="ORF">LCGC14_2500510</name>
</gene>